<accession>A0AAW0B0C4</accession>
<dbReference type="GO" id="GO:0005524">
    <property type="term" value="F:ATP binding"/>
    <property type="evidence" value="ECO:0007669"/>
    <property type="project" value="UniProtKB-KW"/>
</dbReference>
<evidence type="ECO:0000259" key="5">
    <source>
        <dbReference type="PROSITE" id="PS50011"/>
    </source>
</evidence>
<dbReference type="InterPro" id="IPR001245">
    <property type="entry name" value="Ser-Thr/Tyr_kinase_cat_dom"/>
</dbReference>
<protein>
    <recommendedName>
        <fullName evidence="5">Protein kinase domain-containing protein</fullName>
    </recommendedName>
</protein>
<name>A0AAW0B0C4_9AGAR</name>
<gene>
    <name evidence="6" type="ORF">VNI00_018087</name>
</gene>
<organism evidence="6 7">
    <name type="scientific">Paramarasmius palmivorus</name>
    <dbReference type="NCBI Taxonomy" id="297713"/>
    <lineage>
        <taxon>Eukaryota</taxon>
        <taxon>Fungi</taxon>
        <taxon>Dikarya</taxon>
        <taxon>Basidiomycota</taxon>
        <taxon>Agaricomycotina</taxon>
        <taxon>Agaricomycetes</taxon>
        <taxon>Agaricomycetidae</taxon>
        <taxon>Agaricales</taxon>
        <taxon>Marasmiineae</taxon>
        <taxon>Marasmiaceae</taxon>
        <taxon>Paramarasmius</taxon>
    </lineage>
</organism>
<dbReference type="GO" id="GO:0004674">
    <property type="term" value="F:protein serine/threonine kinase activity"/>
    <property type="evidence" value="ECO:0007669"/>
    <property type="project" value="TreeGrafter"/>
</dbReference>
<feature type="domain" description="Protein kinase" evidence="5">
    <location>
        <begin position="350"/>
        <end position="623"/>
    </location>
</feature>
<evidence type="ECO:0000256" key="1">
    <source>
        <dbReference type="ARBA" id="ARBA00022679"/>
    </source>
</evidence>
<evidence type="ECO:0000256" key="4">
    <source>
        <dbReference type="ARBA" id="ARBA00022840"/>
    </source>
</evidence>
<keyword evidence="2" id="KW-0547">Nucleotide-binding</keyword>
<dbReference type="InterPro" id="IPR036537">
    <property type="entry name" value="Adaptor_Cbl_N_dom_sf"/>
</dbReference>
<dbReference type="Gene3D" id="1.10.510.10">
    <property type="entry name" value="Transferase(Phosphotransferase) domain 1"/>
    <property type="match status" value="1"/>
</dbReference>
<dbReference type="EMBL" id="JAYKXP010000209">
    <property type="protein sequence ID" value="KAK7019398.1"/>
    <property type="molecule type" value="Genomic_DNA"/>
</dbReference>
<sequence>MAVLRGERPLKPPDINIPEWLWSLINHCWRAEPVSRPRADDLFQSLSSGRNIPPAENWSDTLFSGVQKNISTGHQDQNVLEFLEAVVKTQDIPELAQGTPANVEDSQSGNSPSHIRDLGQEPVIAIGKTAVDISVEFAPVPELQPAVDLLFQIIELCENVSINRTQARSLSLCCYNLLQAVRDHEHHVPNSLQTISQDVQACFKQIRVTMAKWAELGFIKSFLNQDYMMEDIESCLVTISDCFRNFQFAGTMEISHWQEDFEKAYKEDQKGMLMHLSDIKNGQAMALEISNEPEEKRVRFMTRMQDELGQHNTRGDTVHSGLSSNLYQIQLECKEILPDLHLKRGEVERIGVSPLKGEGAMDIYEGLYLKRERVAIKTIRASNFNPKNIERFSREVEVWTELWKVDRGKHILPFYGFCVEGGPYPYPYMVSPWKSNGTAIDYVTKFDLTVNYPELMINIARGIQVLHYMKPPVVHGGLKADNIVIDETGNPLIASFGSSQIIKDITRVPFSLSRMTNSWRWSAPEVIIDGAPPSLAVDIYAFAMTVLEIYTHKRTFSNIEDPREVLIELSNGIFPLRPTEAQVLQRGLDDNTWNLMTKCWSSDASSRPNIDAVLSTLGASEAL</sequence>
<dbReference type="PANTHER" id="PTHR44329:SF288">
    <property type="entry name" value="MITOGEN-ACTIVATED PROTEIN KINASE KINASE KINASE 20"/>
    <property type="match status" value="1"/>
</dbReference>
<proteinExistence type="predicted"/>
<dbReference type="CDD" id="cd21037">
    <property type="entry name" value="MLKL_NTD"/>
    <property type="match status" value="1"/>
</dbReference>
<dbReference type="PANTHER" id="PTHR44329">
    <property type="entry name" value="SERINE/THREONINE-PROTEIN KINASE TNNI3K-RELATED"/>
    <property type="match status" value="1"/>
</dbReference>
<dbReference type="InterPro" id="IPR059179">
    <property type="entry name" value="MLKL-like_MCAfunc"/>
</dbReference>
<dbReference type="InterPro" id="IPR011009">
    <property type="entry name" value="Kinase-like_dom_sf"/>
</dbReference>
<dbReference type="GO" id="GO:0007166">
    <property type="term" value="P:cell surface receptor signaling pathway"/>
    <property type="evidence" value="ECO:0007669"/>
    <property type="project" value="InterPro"/>
</dbReference>
<reference evidence="6 7" key="1">
    <citation type="submission" date="2024-01" db="EMBL/GenBank/DDBJ databases">
        <title>A draft genome for a cacao thread blight-causing isolate of Paramarasmius palmivorus.</title>
        <authorList>
            <person name="Baruah I.K."/>
            <person name="Bukari Y."/>
            <person name="Amoako-Attah I."/>
            <person name="Meinhardt L.W."/>
            <person name="Bailey B.A."/>
            <person name="Cohen S.P."/>
        </authorList>
    </citation>
    <scope>NUCLEOTIDE SEQUENCE [LARGE SCALE GENOMIC DNA]</scope>
    <source>
        <strain evidence="6 7">GH-12</strain>
    </source>
</reference>
<keyword evidence="7" id="KW-1185">Reference proteome</keyword>
<dbReference type="SUPFAM" id="SSF56112">
    <property type="entry name" value="Protein kinase-like (PK-like)"/>
    <property type="match status" value="1"/>
</dbReference>
<dbReference type="Gene3D" id="1.20.930.20">
    <property type="entry name" value="Adaptor protein Cbl, N-terminal domain"/>
    <property type="match status" value="1"/>
</dbReference>
<evidence type="ECO:0000313" key="6">
    <source>
        <dbReference type="EMBL" id="KAK7019398.1"/>
    </source>
</evidence>
<comment type="caution">
    <text evidence="6">The sequence shown here is derived from an EMBL/GenBank/DDBJ whole genome shotgun (WGS) entry which is preliminary data.</text>
</comment>
<evidence type="ECO:0000256" key="3">
    <source>
        <dbReference type="ARBA" id="ARBA00022777"/>
    </source>
</evidence>
<dbReference type="Proteomes" id="UP001383192">
    <property type="component" value="Unassembled WGS sequence"/>
</dbReference>
<dbReference type="Pfam" id="PF07714">
    <property type="entry name" value="PK_Tyr_Ser-Thr"/>
    <property type="match status" value="1"/>
</dbReference>
<dbReference type="AlphaFoldDB" id="A0AAW0B0C4"/>
<evidence type="ECO:0000313" key="7">
    <source>
        <dbReference type="Proteomes" id="UP001383192"/>
    </source>
</evidence>
<keyword evidence="1" id="KW-0808">Transferase</keyword>
<keyword evidence="3" id="KW-0418">Kinase</keyword>
<dbReference type="InterPro" id="IPR000719">
    <property type="entry name" value="Prot_kinase_dom"/>
</dbReference>
<dbReference type="InterPro" id="IPR051681">
    <property type="entry name" value="Ser/Thr_Kinases-Pseudokinases"/>
</dbReference>
<dbReference type="PROSITE" id="PS50011">
    <property type="entry name" value="PROTEIN_KINASE_DOM"/>
    <property type="match status" value="1"/>
</dbReference>
<keyword evidence="4" id="KW-0067">ATP-binding</keyword>
<evidence type="ECO:0000256" key="2">
    <source>
        <dbReference type="ARBA" id="ARBA00022741"/>
    </source>
</evidence>